<dbReference type="GO" id="GO:0008934">
    <property type="term" value="F:inositol monophosphate 1-phosphatase activity"/>
    <property type="evidence" value="ECO:0007669"/>
    <property type="project" value="TreeGrafter"/>
</dbReference>
<dbReference type="SUPFAM" id="SSF56655">
    <property type="entry name" value="Carbohydrate phosphatase"/>
    <property type="match status" value="1"/>
</dbReference>
<name>A0A4R0JU41_9ACTN</name>
<evidence type="ECO:0000256" key="3">
    <source>
        <dbReference type="ARBA" id="ARBA00022842"/>
    </source>
</evidence>
<evidence type="ECO:0000313" key="6">
    <source>
        <dbReference type="Proteomes" id="UP000293342"/>
    </source>
</evidence>
<keyword evidence="2" id="KW-0378">Hydrolase</keyword>
<dbReference type="GO" id="GO:0046872">
    <property type="term" value="F:metal ion binding"/>
    <property type="evidence" value="ECO:0007669"/>
    <property type="project" value="UniProtKB-KW"/>
</dbReference>
<dbReference type="PANTHER" id="PTHR20854:SF4">
    <property type="entry name" value="INOSITOL-1-MONOPHOSPHATASE-RELATED"/>
    <property type="match status" value="1"/>
</dbReference>
<dbReference type="PROSITE" id="PS00629">
    <property type="entry name" value="IMP_1"/>
    <property type="match status" value="1"/>
</dbReference>
<evidence type="ECO:0000313" key="5">
    <source>
        <dbReference type="EMBL" id="TCC50961.1"/>
    </source>
</evidence>
<dbReference type="Proteomes" id="UP000293342">
    <property type="component" value="Unassembled WGS sequence"/>
</dbReference>
<feature type="binding site" evidence="4">
    <location>
        <position position="88"/>
    </location>
    <ligand>
        <name>Mg(2+)</name>
        <dbReference type="ChEBI" id="CHEBI:18420"/>
        <label>1</label>
        <note>catalytic</note>
    </ligand>
</feature>
<evidence type="ECO:0000256" key="1">
    <source>
        <dbReference type="ARBA" id="ARBA00022723"/>
    </source>
</evidence>
<dbReference type="AlphaFoldDB" id="A0A4R0JU41"/>
<reference evidence="5 6" key="1">
    <citation type="submission" date="2019-02" db="EMBL/GenBank/DDBJ databases">
        <title>Kribbella capetownensis sp. nov. and Kribbella speibonae sp. nov., isolated from soil.</title>
        <authorList>
            <person name="Curtis S.M."/>
            <person name="Norton I."/>
            <person name="Everest G.J."/>
            <person name="Meyers P.R."/>
        </authorList>
    </citation>
    <scope>NUCLEOTIDE SEQUENCE [LARGE SCALE GENOMIC DNA]</scope>
    <source>
        <strain evidence="5 6">YM53</strain>
    </source>
</reference>
<evidence type="ECO:0000256" key="2">
    <source>
        <dbReference type="ARBA" id="ARBA00022801"/>
    </source>
</evidence>
<feature type="binding site" evidence="4">
    <location>
        <position position="91"/>
    </location>
    <ligand>
        <name>Mg(2+)</name>
        <dbReference type="ChEBI" id="CHEBI:18420"/>
        <label>1</label>
        <note>catalytic</note>
    </ligand>
</feature>
<feature type="binding site" evidence="4">
    <location>
        <position position="210"/>
    </location>
    <ligand>
        <name>Mg(2+)</name>
        <dbReference type="ChEBI" id="CHEBI:18420"/>
        <label>1</label>
        <note>catalytic</note>
    </ligand>
</feature>
<dbReference type="Gene3D" id="3.30.540.10">
    <property type="entry name" value="Fructose-1,6-Bisphosphatase, subunit A, domain 1"/>
    <property type="match status" value="1"/>
</dbReference>
<dbReference type="GO" id="GO:0007165">
    <property type="term" value="P:signal transduction"/>
    <property type="evidence" value="ECO:0007669"/>
    <property type="project" value="TreeGrafter"/>
</dbReference>
<feature type="binding site" evidence="4">
    <location>
        <position position="73"/>
    </location>
    <ligand>
        <name>Mg(2+)</name>
        <dbReference type="ChEBI" id="CHEBI:18420"/>
        <label>1</label>
        <note>catalytic</note>
    </ligand>
</feature>
<evidence type="ECO:0000256" key="4">
    <source>
        <dbReference type="PIRSR" id="PIRSR600760-2"/>
    </source>
</evidence>
<sequence>MIASFVVDGADDLRLAFDTADLASELALAYFEAGVSATLKADGTPVTEADRAVERLIRETLAAARPDDALLGEELGRLGESGRVWIVDPIDGTSYFSRNDPNWRVQIALEVAGSIEIAVVAAPGLQRCWWATRGGGSFESSWPREEAEAKRLEVSSTSSLADARLEALDDTSRARLAPNVAHPPTTPLPLIDLVRGELDAFLVERYHLWDHAPWILLVEEAGGRFTNPTGGHAGDQGGGLYSNTNLHTQLLRALDYP</sequence>
<dbReference type="Pfam" id="PF00459">
    <property type="entry name" value="Inositol_P"/>
    <property type="match status" value="1"/>
</dbReference>
<accession>A0A4R0JU41</accession>
<dbReference type="PRINTS" id="PR00377">
    <property type="entry name" value="IMPHPHTASES"/>
</dbReference>
<dbReference type="InterPro" id="IPR020583">
    <property type="entry name" value="Inositol_monoP_metal-BS"/>
</dbReference>
<comment type="cofactor">
    <cofactor evidence="4">
        <name>Mg(2+)</name>
        <dbReference type="ChEBI" id="CHEBI:18420"/>
    </cofactor>
</comment>
<dbReference type="OrthoDB" id="9772456at2"/>
<gene>
    <name evidence="5" type="ORF">E0H75_12485</name>
</gene>
<protein>
    <submittedName>
        <fullName evidence="5">Inositol monophosphatase</fullName>
    </submittedName>
</protein>
<keyword evidence="1 4" id="KW-0479">Metal-binding</keyword>
<dbReference type="EMBL" id="SJKD01000002">
    <property type="protein sequence ID" value="TCC50961.1"/>
    <property type="molecule type" value="Genomic_DNA"/>
</dbReference>
<organism evidence="5 6">
    <name type="scientific">Kribbella capetownensis</name>
    <dbReference type="NCBI Taxonomy" id="1572659"/>
    <lineage>
        <taxon>Bacteria</taxon>
        <taxon>Bacillati</taxon>
        <taxon>Actinomycetota</taxon>
        <taxon>Actinomycetes</taxon>
        <taxon>Propionibacteriales</taxon>
        <taxon>Kribbellaceae</taxon>
        <taxon>Kribbella</taxon>
    </lineage>
</organism>
<keyword evidence="6" id="KW-1185">Reference proteome</keyword>
<dbReference type="PANTHER" id="PTHR20854">
    <property type="entry name" value="INOSITOL MONOPHOSPHATASE"/>
    <property type="match status" value="1"/>
</dbReference>
<dbReference type="InterPro" id="IPR000760">
    <property type="entry name" value="Inositol_monophosphatase-like"/>
</dbReference>
<feature type="binding site" evidence="4">
    <location>
        <position position="90"/>
    </location>
    <ligand>
        <name>Mg(2+)</name>
        <dbReference type="ChEBI" id="CHEBI:18420"/>
        <label>2</label>
    </ligand>
</feature>
<dbReference type="GO" id="GO:0006020">
    <property type="term" value="P:inositol metabolic process"/>
    <property type="evidence" value="ECO:0007669"/>
    <property type="project" value="TreeGrafter"/>
</dbReference>
<comment type="caution">
    <text evidence="5">The sequence shown here is derived from an EMBL/GenBank/DDBJ whole genome shotgun (WGS) entry which is preliminary data.</text>
</comment>
<dbReference type="Gene3D" id="3.40.190.80">
    <property type="match status" value="1"/>
</dbReference>
<keyword evidence="3 4" id="KW-0460">Magnesium</keyword>
<proteinExistence type="predicted"/>